<reference evidence="3" key="2">
    <citation type="submission" date="2024-02" db="EMBL/GenBank/DDBJ databases">
        <title>Comparative genomics of Cryptococcus and Kwoniella reveals pathogenesis evolution and contrasting modes of karyotype evolution via chromosome fusion or intercentromeric recombination.</title>
        <authorList>
            <person name="Coelho M.A."/>
            <person name="David-Palma M."/>
            <person name="Shea T."/>
            <person name="Bowers K."/>
            <person name="McGinley-Smith S."/>
            <person name="Mohammad A.W."/>
            <person name="Gnirke A."/>
            <person name="Yurkov A.M."/>
            <person name="Nowrousian M."/>
            <person name="Sun S."/>
            <person name="Cuomo C.A."/>
            <person name="Heitman J."/>
        </authorList>
    </citation>
    <scope>NUCLEOTIDE SEQUENCE</scope>
    <source>
        <strain evidence="3">CBS 10737</strain>
    </source>
</reference>
<feature type="compositionally biased region" description="Polar residues" evidence="1">
    <location>
        <begin position="162"/>
        <end position="183"/>
    </location>
</feature>
<feature type="region of interest" description="Disordered" evidence="1">
    <location>
        <begin position="162"/>
        <end position="194"/>
    </location>
</feature>
<dbReference type="SMART" id="SM00535">
    <property type="entry name" value="RIBOc"/>
    <property type="match status" value="1"/>
</dbReference>
<dbReference type="GO" id="GO:0004525">
    <property type="term" value="F:ribonuclease III activity"/>
    <property type="evidence" value="ECO:0007669"/>
    <property type="project" value="InterPro"/>
</dbReference>
<dbReference type="InterPro" id="IPR036389">
    <property type="entry name" value="RNase_III_sf"/>
</dbReference>
<name>A0AAJ8L647_9TREE</name>
<gene>
    <name evidence="3" type="ORF">I206_104841</name>
</gene>
<feature type="compositionally biased region" description="Basic and acidic residues" evidence="1">
    <location>
        <begin position="252"/>
        <end position="261"/>
    </location>
</feature>
<dbReference type="CDD" id="cd00048">
    <property type="entry name" value="DSRM_SF"/>
    <property type="match status" value="1"/>
</dbReference>
<dbReference type="Proteomes" id="UP000094020">
    <property type="component" value="Chromosome 6"/>
</dbReference>
<dbReference type="Pfam" id="PF00636">
    <property type="entry name" value="Ribonuclease_3"/>
    <property type="match status" value="1"/>
</dbReference>
<dbReference type="GeneID" id="30170750"/>
<dbReference type="PROSITE" id="PS50142">
    <property type="entry name" value="RNASE_3_2"/>
    <property type="match status" value="1"/>
</dbReference>
<evidence type="ECO:0000313" key="3">
    <source>
        <dbReference type="EMBL" id="WWC70889.1"/>
    </source>
</evidence>
<reference evidence="3" key="1">
    <citation type="submission" date="2013-07" db="EMBL/GenBank/DDBJ databases">
        <authorList>
            <consortium name="The Broad Institute Genome Sequencing Platform"/>
            <person name="Cuomo C."/>
            <person name="Litvintseva A."/>
            <person name="Chen Y."/>
            <person name="Heitman J."/>
            <person name="Sun S."/>
            <person name="Springer D."/>
            <person name="Dromer F."/>
            <person name="Young S.K."/>
            <person name="Zeng Q."/>
            <person name="Gargeya S."/>
            <person name="Fitzgerald M."/>
            <person name="Abouelleil A."/>
            <person name="Alvarado L."/>
            <person name="Berlin A.M."/>
            <person name="Chapman S.B."/>
            <person name="Dewar J."/>
            <person name="Goldberg J."/>
            <person name="Griggs A."/>
            <person name="Gujja S."/>
            <person name="Hansen M."/>
            <person name="Howarth C."/>
            <person name="Imamovic A."/>
            <person name="Larimer J."/>
            <person name="McCowan C."/>
            <person name="Murphy C."/>
            <person name="Pearson M."/>
            <person name="Priest M."/>
            <person name="Roberts A."/>
            <person name="Saif S."/>
            <person name="Shea T."/>
            <person name="Sykes S."/>
            <person name="Wortman J."/>
            <person name="Nusbaum C."/>
            <person name="Birren B."/>
        </authorList>
    </citation>
    <scope>NUCLEOTIDE SEQUENCE</scope>
    <source>
        <strain evidence="3">CBS 10737</strain>
    </source>
</reference>
<dbReference type="SUPFAM" id="SSF69065">
    <property type="entry name" value="RNase III domain-like"/>
    <property type="match status" value="1"/>
</dbReference>
<dbReference type="CDD" id="cd00593">
    <property type="entry name" value="RIBOc"/>
    <property type="match status" value="1"/>
</dbReference>
<dbReference type="AlphaFoldDB" id="A0AAJ8L647"/>
<dbReference type="GO" id="GO:0006396">
    <property type="term" value="P:RNA processing"/>
    <property type="evidence" value="ECO:0007669"/>
    <property type="project" value="InterPro"/>
</dbReference>
<accession>A0AAJ8L647</accession>
<protein>
    <recommendedName>
        <fullName evidence="2">RNase III domain-containing protein</fullName>
    </recommendedName>
</protein>
<evidence type="ECO:0000313" key="4">
    <source>
        <dbReference type="Proteomes" id="UP000094020"/>
    </source>
</evidence>
<dbReference type="EMBL" id="CP144524">
    <property type="protein sequence ID" value="WWC70889.1"/>
    <property type="molecule type" value="Genomic_DNA"/>
</dbReference>
<organism evidence="3 4">
    <name type="scientific">Kwoniella pini CBS 10737</name>
    <dbReference type="NCBI Taxonomy" id="1296096"/>
    <lineage>
        <taxon>Eukaryota</taxon>
        <taxon>Fungi</taxon>
        <taxon>Dikarya</taxon>
        <taxon>Basidiomycota</taxon>
        <taxon>Agaricomycotina</taxon>
        <taxon>Tremellomycetes</taxon>
        <taxon>Tremellales</taxon>
        <taxon>Cryptococcaceae</taxon>
        <taxon>Kwoniella</taxon>
    </lineage>
</organism>
<evidence type="ECO:0000256" key="1">
    <source>
        <dbReference type="SAM" id="MobiDB-lite"/>
    </source>
</evidence>
<evidence type="ECO:0000259" key="2">
    <source>
        <dbReference type="PROSITE" id="PS50142"/>
    </source>
</evidence>
<sequence length="436" mass="48954">MTRSTQKYDHCLQVVFLPPLPKLDLPPLPKITDSKLEEIVFTHPSVHSMPRSYSTSLFLTEGQAGLDYEKLEHVGDALLEAVAVTLAHELFPNFRQGSAAIMRDKLVSNSTLAQIARQYGMHDRIRCAQDARHALKKNEKVAASVFEAYIAGVYYSYLQSTEESAPRSPTDSTNTFESSSRTSVDFIGGDKMNNPCDEGEAISSDEEYCDAEIYSPTNTDSDDRADFDEDDDFATSLNLLFGDSSSDDEVEKPENVLDRKARSSVSCETSNQADRGISNSFLPTDPSFRTTRTHPRRTRAQAYDYLYEWLEKVLTSIAHFALAHLKVEDMRIKKEHGKSDEEPFIIPLHWKEEDIKAQGGKAILNTHFFELESPVYTESSSNEGRPPTQLWTIHCRVKDKEGTVWTAEGTRTTKQAASNLAAWKICVAMGLIKETD</sequence>
<dbReference type="RefSeq" id="XP_019012885.2">
    <property type="nucleotide sequence ID" value="XM_019154145.2"/>
</dbReference>
<dbReference type="Gene3D" id="1.10.1520.10">
    <property type="entry name" value="Ribonuclease III domain"/>
    <property type="match status" value="1"/>
</dbReference>
<dbReference type="InterPro" id="IPR000999">
    <property type="entry name" value="RNase_III_dom"/>
</dbReference>
<proteinExistence type="predicted"/>
<keyword evidence="4" id="KW-1185">Reference proteome</keyword>
<feature type="compositionally biased region" description="Polar residues" evidence="1">
    <location>
        <begin position="263"/>
        <end position="282"/>
    </location>
</feature>
<dbReference type="SUPFAM" id="SSF54768">
    <property type="entry name" value="dsRNA-binding domain-like"/>
    <property type="match status" value="1"/>
</dbReference>
<feature type="domain" description="RNase III" evidence="2">
    <location>
        <begin position="31"/>
        <end position="158"/>
    </location>
</feature>
<dbReference type="Gene3D" id="3.30.160.20">
    <property type="match status" value="1"/>
</dbReference>
<dbReference type="KEGG" id="kpin:30170750"/>
<feature type="region of interest" description="Disordered" evidence="1">
    <location>
        <begin position="244"/>
        <end position="295"/>
    </location>
</feature>